<dbReference type="Pfam" id="PF25053">
    <property type="entry name" value="DUF7791"/>
    <property type="match status" value="1"/>
</dbReference>
<dbReference type="InterPro" id="IPR027417">
    <property type="entry name" value="P-loop_NTPase"/>
</dbReference>
<feature type="region of interest" description="Disordered" evidence="7">
    <location>
        <begin position="1"/>
        <end position="159"/>
    </location>
</feature>
<keyword evidence="11" id="KW-1185">Reference proteome</keyword>
<proteinExistence type="predicted"/>
<feature type="domain" description="Nephrocystin 3-like N-terminal" evidence="8">
    <location>
        <begin position="1304"/>
        <end position="1477"/>
    </location>
</feature>
<protein>
    <submittedName>
        <fullName evidence="10">Myosin-13</fullName>
    </submittedName>
</protein>
<dbReference type="STRING" id="28573.A0A0U1MAD4"/>
<dbReference type="PANTHER" id="PTHR10039:SF5">
    <property type="entry name" value="NACHT DOMAIN-CONTAINING PROTEIN"/>
    <property type="match status" value="1"/>
</dbReference>
<feature type="compositionally biased region" description="Low complexity" evidence="7">
    <location>
        <begin position="1"/>
        <end position="16"/>
    </location>
</feature>
<evidence type="ECO:0000256" key="5">
    <source>
        <dbReference type="ARBA" id="ARBA00023163"/>
    </source>
</evidence>
<keyword evidence="2" id="KW-0678">Repressor</keyword>
<feature type="domain" description="DUF7791" evidence="9">
    <location>
        <begin position="1574"/>
        <end position="1701"/>
    </location>
</feature>
<organism evidence="10 11">
    <name type="scientific">Talaromyces islandicus</name>
    <name type="common">Penicillium islandicum</name>
    <dbReference type="NCBI Taxonomy" id="28573"/>
    <lineage>
        <taxon>Eukaryota</taxon>
        <taxon>Fungi</taxon>
        <taxon>Dikarya</taxon>
        <taxon>Ascomycota</taxon>
        <taxon>Pezizomycotina</taxon>
        <taxon>Eurotiomycetes</taxon>
        <taxon>Eurotiomycetidae</taxon>
        <taxon>Eurotiales</taxon>
        <taxon>Trichocomaceae</taxon>
        <taxon>Talaromyces</taxon>
        <taxon>Talaromyces sect. Islandici</taxon>
    </lineage>
</organism>
<sequence>MSLSLSSSSPSAACCSTRAHSSPASSRPFRRQRLHSPLSRLVSKDRTRLQLPPLSITDSMSISISRDPPSRDRSQQPDHPPSAPLTPPADEEEDERGARWRDASGALSPKPQMLMDQGRSRPDPSPPDSHQTLRSSFDRPSDPSSLDGDEHMSDLHQETTSKQWLDPAIDTILSALLLDSNNRIDSMRLVSQTLPFPQSPGNTMHLPTQDTVFASIIETMRERYQPEFVPYIHVIHAVPEDFSLANLPTSPPSTPGNSRQMDNYFDSSSMFSNAKSTVFASASTVPAYHDTLGFARQVNWPHPIVPPFSTHISVLERYIPPSTPREYRDLFSYGRPSVLTDRMLELSPLGGCLLFIYPTKRGATTFKSQYLGPILDPLLRHLVVVDGFSADVSRDIGRLEAVNCMEDFQTMKANIELLCRQWSNQTSRFSLVASEKGLAPLDSKLWKEWYTQQERPRIKDLLSRNWQILSRYGNGADSLTASMTLAKIMDGLKVRDYDVSPNEDIELGVFAITAYGYYSDLFSTLWFYDPGLGTMAYSPGPMSPTAAGSSLHTRGRSISPGPGGVNSSNAPQSKRDKRRTQLQERLHDLTIAFSQNRDTQFRQQLHALQCDMTLINNADPYEPGPLPDSAEEIAQLIETTVGGGVFGKEMASRSGGWFSRFVQDINEIKEDRDAELVAVMNRHHEALERYKHEYAWRQHFAREEYKQLSGTLRERLVQKVTANKSRLMREREQMDISDTNALLLHPNQFTITNPASPGGIHSNRKTRHTRHRVGIDELGNGIDSNNSKRKRKAPEEDIGSPARDGLSTPAERAKATAEKQQTDKTYSINSLFTDKELALHANHAHVATAHFFSTSKNQEGVGTATNGNNSDADDADSAAIMDDAGTPAAADMARTASQNYHATRSTRNQGNVGLNILAELSDKPATRQNLPYHILANHSSRSNQSAPPLTPLMNEEIDDDIARMDRLQAKPQGWIDRNLIDTITEPVATEVDGTPTNSDRFGLLHPDFPVDLGIKWYPTGSKGTPSYEMFPQMNERFVEFTSKLFELSFQIYHADSHVSRQTDETKRLMIHLRDICDRLSPAPSSFPSGVPQNWRPSEWCDTLQRLADDCKRAGDELLEVLQSLVASKKKWVSFRVALKSMWQQSKIDSMMRRLESYKSELTLCLVLQIEATNSGHASSLLTALQDLVCINRQLESTLGEKIAEIKSQISTAFIDLANEFRRQLQKSGTAYNQKVDVVLPENGIFDTESGFQKKAVNVKLASEKLIGTASQGRSMAITFAILKSLRYSSMEFRHSKITEAHPQTFQWIFSDRLDQWLQSSYKQIYWISGKPGSGKSTLIKYVVDNAETMSYLRNWAAGRRLVTASFFFWVAGTEMQRSQEGLFRSLLFEILAQCPDMAPIAFPSFWTEEISTFSSGTWSRRQLIDAIWRITQYDSSSICFCFFIDGLDEFHGSHIELIDVLREVMSGLNIKICLSSRPWNVFENAFGQDIVSKVYVQDLNEQDIRVYIKGKLEDRSDFQELASIETGATDLVTELVDKAQGVFLWVYLVVRSLIEGILNDDHPVYQLQAGRALMVTLTATHPLTLMNHWSLDSDEEDCQFAVKLGRGCLADSEIDLRSSKMEKRLNARCKGLLEVTRFPSLSFDPNYQSQVGFLHRTVRDFLIQEADVRERMRTWTTGSFDAHLAICKVILAEVKMLRFNRDYFEDNSALKSRVEEFAFHAQTVEMQSGSSPEEFLDELEKTIADFAKEIYLQEPHQSLPIESYPWANWSFADRDVRTISHDTFFTFAVERNLAQYVRLKLEKSDYYLHRSKGRPLLDYVVGDMSQKDWGSQKRAAHLQIVTLLLSHGVDPNEFWNGGTVWGNYLWTLVNARAKNEDWPLQLYFDLLDQFLTHGAEFDKSVEINPIVEFHTLQGSTPRRLDTSRTIASLLPSQDIAELLQRRSRSWQTLDEQGTCKTVSQHRTKTKGKWKRHLGWFCLK</sequence>
<feature type="compositionally biased region" description="Pro residues" evidence="7">
    <location>
        <begin position="78"/>
        <end position="87"/>
    </location>
</feature>
<dbReference type="Pfam" id="PF24883">
    <property type="entry name" value="NPHP3_N"/>
    <property type="match status" value="1"/>
</dbReference>
<dbReference type="PANTHER" id="PTHR10039">
    <property type="entry name" value="AMELOGENIN"/>
    <property type="match status" value="1"/>
</dbReference>
<evidence type="ECO:0000256" key="3">
    <source>
        <dbReference type="ARBA" id="ARBA00022737"/>
    </source>
</evidence>
<evidence type="ECO:0000256" key="6">
    <source>
        <dbReference type="ARBA" id="ARBA00023242"/>
    </source>
</evidence>
<gene>
    <name evidence="10" type="ORF">PISL3812_09609</name>
</gene>
<comment type="subcellular location">
    <subcellularLocation>
        <location evidence="1">Nucleus</location>
    </subcellularLocation>
</comment>
<evidence type="ECO:0000256" key="4">
    <source>
        <dbReference type="ARBA" id="ARBA00023015"/>
    </source>
</evidence>
<dbReference type="Proteomes" id="UP000054383">
    <property type="component" value="Unassembled WGS sequence"/>
</dbReference>
<keyword evidence="4" id="KW-0805">Transcription regulation</keyword>
<dbReference type="EMBL" id="CVMT01000013">
    <property type="protein sequence ID" value="CRG92548.1"/>
    <property type="molecule type" value="Genomic_DNA"/>
</dbReference>
<evidence type="ECO:0000256" key="2">
    <source>
        <dbReference type="ARBA" id="ARBA00022491"/>
    </source>
</evidence>
<feature type="region of interest" description="Disordered" evidence="7">
    <location>
        <begin position="544"/>
        <end position="581"/>
    </location>
</feature>
<evidence type="ECO:0000313" key="10">
    <source>
        <dbReference type="EMBL" id="CRG92548.1"/>
    </source>
</evidence>
<evidence type="ECO:0000313" key="11">
    <source>
        <dbReference type="Proteomes" id="UP000054383"/>
    </source>
</evidence>
<evidence type="ECO:0000259" key="8">
    <source>
        <dbReference type="Pfam" id="PF24883"/>
    </source>
</evidence>
<dbReference type="SUPFAM" id="SSF52540">
    <property type="entry name" value="P-loop containing nucleoside triphosphate hydrolases"/>
    <property type="match status" value="1"/>
</dbReference>
<dbReference type="GO" id="GO:0005654">
    <property type="term" value="C:nucleoplasm"/>
    <property type="evidence" value="ECO:0007669"/>
    <property type="project" value="UniProtKB-ARBA"/>
</dbReference>
<dbReference type="InterPro" id="IPR056693">
    <property type="entry name" value="DUF7791"/>
</dbReference>
<keyword evidence="3" id="KW-0677">Repeat</keyword>
<feature type="compositionally biased region" description="Basic and acidic residues" evidence="7">
    <location>
        <begin position="148"/>
        <end position="159"/>
    </location>
</feature>
<dbReference type="GO" id="GO:0010468">
    <property type="term" value="P:regulation of gene expression"/>
    <property type="evidence" value="ECO:0007669"/>
    <property type="project" value="UniProtKB-ARBA"/>
</dbReference>
<feature type="compositionally biased region" description="Polar residues" evidence="7">
    <location>
        <begin position="857"/>
        <end position="870"/>
    </location>
</feature>
<keyword evidence="5" id="KW-0804">Transcription</keyword>
<dbReference type="SMART" id="SM01401">
    <property type="entry name" value="Sds3"/>
    <property type="match status" value="1"/>
</dbReference>
<dbReference type="InterPro" id="IPR013907">
    <property type="entry name" value="Sds3"/>
</dbReference>
<dbReference type="InterPro" id="IPR056884">
    <property type="entry name" value="NPHP3-like_N"/>
</dbReference>
<feature type="compositionally biased region" description="Basic and acidic residues" evidence="7">
    <location>
        <begin position="811"/>
        <end position="822"/>
    </location>
</feature>
<feature type="region of interest" description="Disordered" evidence="7">
    <location>
        <begin position="857"/>
        <end position="877"/>
    </location>
</feature>
<dbReference type="Pfam" id="PF08598">
    <property type="entry name" value="Sds3"/>
    <property type="match status" value="1"/>
</dbReference>
<feature type="region of interest" description="Disordered" evidence="7">
    <location>
        <begin position="750"/>
        <end position="822"/>
    </location>
</feature>
<name>A0A0U1MAD4_TALIS</name>
<evidence type="ECO:0000256" key="1">
    <source>
        <dbReference type="ARBA" id="ARBA00004123"/>
    </source>
</evidence>
<evidence type="ECO:0000256" key="7">
    <source>
        <dbReference type="SAM" id="MobiDB-lite"/>
    </source>
</evidence>
<reference evidence="10 11" key="1">
    <citation type="submission" date="2015-04" db="EMBL/GenBank/DDBJ databases">
        <authorList>
            <person name="Syromyatnikov M.Y."/>
            <person name="Popov V.N."/>
        </authorList>
    </citation>
    <scope>NUCLEOTIDE SEQUENCE [LARGE SCALE GENOMIC DNA]</scope>
    <source>
        <strain evidence="10">WF-38-12</strain>
    </source>
</reference>
<dbReference type="Gene3D" id="3.40.50.300">
    <property type="entry name" value="P-loop containing nucleotide triphosphate hydrolases"/>
    <property type="match status" value="1"/>
</dbReference>
<keyword evidence="6" id="KW-0539">Nucleus</keyword>
<feature type="compositionally biased region" description="Basic residues" evidence="7">
    <location>
        <begin position="762"/>
        <end position="772"/>
    </location>
</feature>
<dbReference type="OrthoDB" id="70376at2759"/>
<evidence type="ECO:0000259" key="9">
    <source>
        <dbReference type="Pfam" id="PF25053"/>
    </source>
</evidence>
<accession>A0A0U1MAD4</accession>